<feature type="transmembrane region" description="Helical" evidence="2">
    <location>
        <begin position="1151"/>
        <end position="1171"/>
    </location>
</feature>
<evidence type="ECO:0000313" key="4">
    <source>
        <dbReference type="Proteomes" id="UP000245383"/>
    </source>
</evidence>
<feature type="transmembrane region" description="Helical" evidence="2">
    <location>
        <begin position="1204"/>
        <end position="1223"/>
    </location>
</feature>
<dbReference type="STRING" id="133385.A0A2T9YCE6"/>
<feature type="compositionally biased region" description="Polar residues" evidence="1">
    <location>
        <begin position="45"/>
        <end position="56"/>
    </location>
</feature>
<feature type="compositionally biased region" description="Polar residues" evidence="1">
    <location>
        <begin position="1"/>
        <end position="27"/>
    </location>
</feature>
<dbReference type="EMBL" id="MBFR01000284">
    <property type="protein sequence ID" value="PVU89991.1"/>
    <property type="molecule type" value="Genomic_DNA"/>
</dbReference>
<keyword evidence="2" id="KW-0472">Membrane</keyword>
<dbReference type="Pfam" id="PF03142">
    <property type="entry name" value="Chitin_synth_2"/>
    <property type="match status" value="1"/>
</dbReference>
<keyword evidence="2" id="KW-1133">Transmembrane helix</keyword>
<evidence type="ECO:0008006" key="5">
    <source>
        <dbReference type="Google" id="ProtNLM"/>
    </source>
</evidence>
<proteinExistence type="predicted"/>
<accession>A0A2T9YCE6</accession>
<gene>
    <name evidence="3" type="ORF">BB561_005081</name>
</gene>
<dbReference type="AlphaFoldDB" id="A0A2T9YCE6"/>
<feature type="transmembrane region" description="Helical" evidence="2">
    <location>
        <begin position="1230"/>
        <end position="1250"/>
    </location>
</feature>
<reference evidence="3 4" key="1">
    <citation type="journal article" date="2018" name="MBio">
        <title>Comparative Genomics Reveals the Core Gene Toolbox for the Fungus-Insect Symbiosis.</title>
        <authorList>
            <person name="Wang Y."/>
            <person name="Stata M."/>
            <person name="Wang W."/>
            <person name="Stajich J.E."/>
            <person name="White M.M."/>
            <person name="Moncalvo J.M."/>
        </authorList>
    </citation>
    <scope>NUCLEOTIDE SEQUENCE [LARGE SCALE GENOMIC DNA]</scope>
    <source>
        <strain evidence="3 4">SWE-8-4</strain>
    </source>
</reference>
<evidence type="ECO:0000256" key="2">
    <source>
        <dbReference type="SAM" id="Phobius"/>
    </source>
</evidence>
<keyword evidence="2" id="KW-0812">Transmembrane</keyword>
<evidence type="ECO:0000256" key="1">
    <source>
        <dbReference type="SAM" id="MobiDB-lite"/>
    </source>
</evidence>
<dbReference type="OrthoDB" id="370884at2759"/>
<keyword evidence="4" id="KW-1185">Reference proteome</keyword>
<feature type="transmembrane region" description="Helical" evidence="2">
    <location>
        <begin position="1178"/>
        <end position="1198"/>
    </location>
</feature>
<organism evidence="3 4">
    <name type="scientific">Smittium simulii</name>
    <dbReference type="NCBI Taxonomy" id="133385"/>
    <lineage>
        <taxon>Eukaryota</taxon>
        <taxon>Fungi</taxon>
        <taxon>Fungi incertae sedis</taxon>
        <taxon>Zoopagomycota</taxon>
        <taxon>Kickxellomycotina</taxon>
        <taxon>Harpellomycetes</taxon>
        <taxon>Harpellales</taxon>
        <taxon>Legeriomycetaceae</taxon>
        <taxon>Smittium</taxon>
    </lineage>
</organism>
<sequence length="1280" mass="147266">MDQDSNDINLSQTNKQKPSVFPFSSSIKSKDAEKRRFSAPKHTNKQSINVPSNSLPGSASNSPIIYSAQSSNNSVTFQLNNSKKIKNSNLSPEIFYSNSPIFSKKQQYLKDNSTKSSILSDVELKLFSKTSVRPGFPNNSSNKNCFKFDSEILSTHTSFANYKKINTNTIETDFSRLYEDSLLSMDPYKQISEFNTDQTPSSLSVLTQNTTTPSGFIEFEIKTKIAENITDNNLKSFCNHPTVYSQKNTFNAFKVNPLEIRNYSSKSLNLSSKEIKISNNVSNNTPSIIILNKDRIQDSTKSLNLEKNDITFLKNKSLFGLDKIKHILFPSSKSKKSSSDLINVFYFNSSTLSSQSNLFVKKNKHKLSHENFYLSKPFKRLKLSSFRFKFINPFTWENYSNKYLVKKKKRKNYKNLLDCIISGNKLSRLISTPANFCNNEIKQHSINSYNNPQKNFQKRYFSNILTHDKLQILSNDSSNINYYNQLQINTNSKHLDLHINNILINDYQQSKNYIQSQAKTILYNSQYVKSNSLFSALGIISSLNQPENINLKNLLTPYIGSDVSEFFAPYDSILSLSATYGGLNGNNSLVADYDAAQNWLKERNNKMFNSKNLKAFYNITGEFDSFRKTEISILRIDPSPKKYQVSINDDVYDFSAYFEYALLSKNSQNPVFNPSTSFMPNDLAMLIFNNKGEDITDSFFEIAINPIQTLFYIQRLFYRGSKHGTIIENHFEPESKYIHGSIKDDSNLLTNIDPEAQIDSGYVMIAVNIFNESIEMISSTLQSIARSTLPNNKSSLFIVVDSNKNILKEILRVVANVENANGVKMYGSQGHQFKSQKSRVNINLQKPSDSDNIDTESYVLASVYSGIYECGINRIPYVIVAKHSYQGHLDSLMLTTSLFRMQDMHFSADYKFSTNNDRTAGQSQKKHIEIQPFESQKSSQQLNLEIFDIFRSQKSALYTLNNTIFLEDELNFRYLDLGRPLYRFTYCVIIDAGIVIEKTALQHMVKKMDADHSIISLRGTVKLSMDRVSILNIIQSYSMHIRHKLKSNLSNIFGVPEFQDQSFAIYRVWYNEREALGSLELTTNLLEFTKPNIGNCHLWWQQGDFMLIFLLNKTFPNAKWKYSPFAVAWSKTPMSTTRLNSYEMQFYKTKIFLFMDLIGNFKLNIKFSLIAFWRYVRLLFRITITSLLYVIILTYFVLAQENNGFIALQLFIYIVITAAFYILSGRFRMFLFLLVYLLFGLPFYQIWIPISALFTMNRVWIHPDRIAAEESSAAQISDEE</sequence>
<comment type="caution">
    <text evidence="3">The sequence shown here is derived from an EMBL/GenBank/DDBJ whole genome shotgun (WGS) entry which is preliminary data.</text>
</comment>
<feature type="region of interest" description="Disordered" evidence="1">
    <location>
        <begin position="1"/>
        <end position="56"/>
    </location>
</feature>
<name>A0A2T9YCE6_9FUNG</name>
<dbReference type="Proteomes" id="UP000245383">
    <property type="component" value="Unassembled WGS sequence"/>
</dbReference>
<protein>
    <recommendedName>
        <fullName evidence="5">Chitin synthase</fullName>
    </recommendedName>
</protein>
<evidence type="ECO:0000313" key="3">
    <source>
        <dbReference type="EMBL" id="PVU89991.1"/>
    </source>
</evidence>